<dbReference type="Pfam" id="PF08241">
    <property type="entry name" value="Methyltransf_11"/>
    <property type="match status" value="1"/>
</dbReference>
<dbReference type="PANTHER" id="PTHR43861:SF1">
    <property type="entry name" value="TRANS-ACONITATE 2-METHYLTRANSFERASE"/>
    <property type="match status" value="1"/>
</dbReference>
<dbReference type="GO" id="GO:0008757">
    <property type="term" value="F:S-adenosylmethionine-dependent methyltransferase activity"/>
    <property type="evidence" value="ECO:0007669"/>
    <property type="project" value="InterPro"/>
</dbReference>
<evidence type="ECO:0000313" key="3">
    <source>
        <dbReference type="Proteomes" id="UP000000235"/>
    </source>
</evidence>
<protein>
    <submittedName>
        <fullName evidence="2">Methyltransferase type 11</fullName>
    </submittedName>
</protein>
<feature type="domain" description="Methyltransferase type 11" evidence="1">
    <location>
        <begin position="79"/>
        <end position="172"/>
    </location>
</feature>
<evidence type="ECO:0000259" key="1">
    <source>
        <dbReference type="Pfam" id="PF08241"/>
    </source>
</evidence>
<dbReference type="HOGENOM" id="CLU_049749_5_0_11"/>
<dbReference type="InterPro" id="IPR013216">
    <property type="entry name" value="Methyltransf_11"/>
</dbReference>
<dbReference type="Gene3D" id="3.40.50.150">
    <property type="entry name" value="Vaccinia Virus protein VP39"/>
    <property type="match status" value="1"/>
</dbReference>
<proteinExistence type="predicted"/>
<keyword evidence="2" id="KW-0808">Transferase</keyword>
<keyword evidence="3" id="KW-1185">Reference proteome</keyword>
<gene>
    <name evidence="2" type="ordered locus">Strop_0211</name>
</gene>
<sequence>MRRGREGLPRQRGYVTLLKGDRCESEQTGDMTDGVEPQPQYDGFADEFLDHARDSLYNAHYDRPTCLRLLGEVAGRTVLDVACGPGLYAEELVARGARVIGLDQSPRMVHLCRERVPSGVFHVHDLAERLHWLPDESVDLVLFALALEYVDDRRSTLRELRRVLRPDGALVLSRLHPTGDWLRHGGSYFDERIVEETWSRGWQLRHWLLPLERTCEELHEAGFLIERLLEPQPTAEAALVDQARYERLLREPIGFLAIRALPAPVR</sequence>
<dbReference type="AlphaFoldDB" id="A4X1E6"/>
<evidence type="ECO:0000313" key="2">
    <source>
        <dbReference type="EMBL" id="ABP52696.1"/>
    </source>
</evidence>
<reference evidence="3" key="1">
    <citation type="journal article" date="2007" name="Proc. Natl. Acad. Sci. U.S.A.">
        <title>Genome sequencing reveals complex secondary metabolome in the marine actinomycete Salinispora tropica.</title>
        <authorList>
            <person name="Udwary D.W."/>
            <person name="Zeigler L."/>
            <person name="Asolkar R.N."/>
            <person name="Singan V."/>
            <person name="Lapidus A."/>
            <person name="Fenical W."/>
            <person name="Jensen P.R."/>
            <person name="Moore B.S."/>
        </authorList>
    </citation>
    <scope>NUCLEOTIDE SEQUENCE [LARGE SCALE GENOMIC DNA]</scope>
    <source>
        <strain evidence="3">ATCC BAA-916 / DSM 44818 / CNB-440</strain>
    </source>
</reference>
<accession>A4X1E6</accession>
<keyword evidence="2" id="KW-0489">Methyltransferase</keyword>
<dbReference type="GO" id="GO:0032259">
    <property type="term" value="P:methylation"/>
    <property type="evidence" value="ECO:0007669"/>
    <property type="project" value="UniProtKB-KW"/>
</dbReference>
<dbReference type="PANTHER" id="PTHR43861">
    <property type="entry name" value="TRANS-ACONITATE 2-METHYLTRANSFERASE-RELATED"/>
    <property type="match status" value="1"/>
</dbReference>
<dbReference type="EMBL" id="CP000667">
    <property type="protein sequence ID" value="ABP52696.1"/>
    <property type="molecule type" value="Genomic_DNA"/>
</dbReference>
<dbReference type="STRING" id="369723.Strop_0211"/>
<dbReference type="Proteomes" id="UP000000235">
    <property type="component" value="Chromosome"/>
</dbReference>
<organism evidence="2 3">
    <name type="scientific">Salinispora tropica (strain ATCC BAA-916 / DSM 44818 / JCM 13857 / NBRC 105044 / CNB-440)</name>
    <dbReference type="NCBI Taxonomy" id="369723"/>
    <lineage>
        <taxon>Bacteria</taxon>
        <taxon>Bacillati</taxon>
        <taxon>Actinomycetota</taxon>
        <taxon>Actinomycetes</taxon>
        <taxon>Micromonosporales</taxon>
        <taxon>Micromonosporaceae</taxon>
        <taxon>Salinispora</taxon>
    </lineage>
</organism>
<dbReference type="CDD" id="cd02440">
    <property type="entry name" value="AdoMet_MTases"/>
    <property type="match status" value="1"/>
</dbReference>
<dbReference type="eggNOG" id="COG2226">
    <property type="taxonomic scope" value="Bacteria"/>
</dbReference>
<dbReference type="KEGG" id="stp:Strop_0211"/>
<dbReference type="SUPFAM" id="SSF53335">
    <property type="entry name" value="S-adenosyl-L-methionine-dependent methyltransferases"/>
    <property type="match status" value="1"/>
</dbReference>
<name>A4X1E6_SALTO</name>
<dbReference type="InterPro" id="IPR029063">
    <property type="entry name" value="SAM-dependent_MTases_sf"/>
</dbReference>